<dbReference type="GO" id="GO:0003899">
    <property type="term" value="F:DNA-directed RNA polymerase activity"/>
    <property type="evidence" value="ECO:0007669"/>
    <property type="project" value="UniProtKB-EC"/>
</dbReference>
<dbReference type="Pfam" id="PF04998">
    <property type="entry name" value="RNA_pol_Rpb1_5"/>
    <property type="match status" value="2"/>
</dbReference>
<keyword evidence="6" id="KW-0479">Metal-binding</keyword>
<geneLocation type="plastid" evidence="11"/>
<dbReference type="EMBL" id="MW250874">
    <property type="protein sequence ID" value="QUO99156.1"/>
    <property type="molecule type" value="Genomic_DNA"/>
</dbReference>
<dbReference type="EC" id="2.7.7.6" evidence="1"/>
<gene>
    <name evidence="11" type="primary">rpoC2</name>
</gene>
<reference evidence="11" key="1">
    <citation type="submission" date="2020-11" db="EMBL/GenBank/DDBJ databases">
        <authorList>
            <person name="Qian X."/>
        </authorList>
    </citation>
    <scope>NUCLEOTIDE SEQUENCE</scope>
    <source>
        <strain evidence="11">269-2_chl</strain>
    </source>
</reference>
<evidence type="ECO:0000313" key="11">
    <source>
        <dbReference type="EMBL" id="QUO99156.1"/>
    </source>
</evidence>
<evidence type="ECO:0000256" key="8">
    <source>
        <dbReference type="ARBA" id="ARBA00023163"/>
    </source>
</evidence>
<evidence type="ECO:0000256" key="1">
    <source>
        <dbReference type="ARBA" id="ARBA00012418"/>
    </source>
</evidence>
<dbReference type="InterPro" id="IPR007083">
    <property type="entry name" value="RNA_pol_Rpb1_4"/>
</dbReference>
<dbReference type="CDD" id="cd02655">
    <property type="entry name" value="RNAP_beta'_C"/>
    <property type="match status" value="1"/>
</dbReference>
<feature type="domain" description="RNA polymerase Rpb1" evidence="10">
    <location>
        <begin position="134"/>
        <end position="206"/>
    </location>
</feature>
<evidence type="ECO:0000259" key="10">
    <source>
        <dbReference type="Pfam" id="PF05000"/>
    </source>
</evidence>
<dbReference type="PANTHER" id="PTHR19376:SF68">
    <property type="entry name" value="DNA-DIRECTED RNA POLYMERASE SUBUNIT BETA"/>
    <property type="match status" value="1"/>
</dbReference>
<dbReference type="GO" id="GO:0003677">
    <property type="term" value="F:DNA binding"/>
    <property type="evidence" value="ECO:0007669"/>
    <property type="project" value="InterPro"/>
</dbReference>
<keyword evidence="2" id="KW-0240">DNA-directed RNA polymerase</keyword>
<dbReference type="InterPro" id="IPR042102">
    <property type="entry name" value="RNA_pol_Rpb1_3_sf"/>
</dbReference>
<dbReference type="InterPro" id="IPR038120">
    <property type="entry name" value="Rpb1_funnel_sf"/>
</dbReference>
<accession>A0A8E5I516</accession>
<protein>
    <recommendedName>
        <fullName evidence="1">DNA-directed RNA polymerase</fullName>
        <ecNumber evidence="1">2.7.7.6</ecNumber>
    </recommendedName>
</protein>
<dbReference type="NCBIfam" id="TIGR02388">
    <property type="entry name" value="rpoC2_cyan"/>
    <property type="match status" value="1"/>
</dbReference>
<feature type="domain" description="RNA polymerase Rpb1" evidence="9">
    <location>
        <begin position="215"/>
        <end position="586"/>
    </location>
</feature>
<organism evidence="11">
    <name type="scientific">Oedogonium capilliforme</name>
    <dbReference type="NCBI Taxonomy" id="2831087"/>
    <lineage>
        <taxon>Eukaryota</taxon>
        <taxon>Viridiplantae</taxon>
        <taxon>Chlorophyta</taxon>
        <taxon>core chlorophytes</taxon>
        <taxon>Chlorophyceae</taxon>
        <taxon>OCC clade</taxon>
        <taxon>Oedogoniales</taxon>
        <taxon>Oedogoniaceae</taxon>
        <taxon>Oedogonium</taxon>
    </lineage>
</organism>
<evidence type="ECO:0000256" key="2">
    <source>
        <dbReference type="ARBA" id="ARBA00022478"/>
    </source>
</evidence>
<keyword evidence="7" id="KW-0862">Zinc</keyword>
<dbReference type="Gene3D" id="1.10.132.30">
    <property type="match status" value="1"/>
</dbReference>
<keyword evidence="3 11" id="KW-0934">Plastid</keyword>
<dbReference type="GO" id="GO:0006351">
    <property type="term" value="P:DNA-templated transcription"/>
    <property type="evidence" value="ECO:0007669"/>
    <property type="project" value="InterPro"/>
</dbReference>
<dbReference type="InterPro" id="IPR045867">
    <property type="entry name" value="DNA-dir_RpoC_beta_prime"/>
</dbReference>
<name>A0A8E5I516_9CHLO</name>
<proteinExistence type="inferred from homology"/>
<dbReference type="GO" id="GO:0046872">
    <property type="term" value="F:metal ion binding"/>
    <property type="evidence" value="ECO:0007669"/>
    <property type="project" value="UniProtKB-KW"/>
</dbReference>
<dbReference type="InterPro" id="IPR007081">
    <property type="entry name" value="RNA_pol_Rpb1_5"/>
</dbReference>
<evidence type="ECO:0000256" key="6">
    <source>
        <dbReference type="ARBA" id="ARBA00022723"/>
    </source>
</evidence>
<evidence type="ECO:0000259" key="9">
    <source>
        <dbReference type="Pfam" id="PF04998"/>
    </source>
</evidence>
<dbReference type="InterPro" id="IPR012756">
    <property type="entry name" value="DNA-dir_RpoC2_beta_pp"/>
</dbReference>
<feature type="domain" description="RNA polymerase Rpb1" evidence="9">
    <location>
        <begin position="2448"/>
        <end position="2511"/>
    </location>
</feature>
<sequence length="2609" mass="310337">MKILFFMIQIKNRNRLNNKNDLIIHQIEKKNTQIIITKTLKKNFKNVKLNYYWNQNFDKNRLKIFIFWCLKNYGQNKTIKVLEILKYLGFKYATKAGLSLSIDDLIIPPTKSKLLIEAELTTRTAMLQYKNAQITNLERFQQIIETWHITSEKMKDDMIYHFKTTNIFNPLYMMAFSGARGNVSQVRQLVGMRGLMANPQGQILDFPIQSNFREGLTLTEYVISCYGARKGVVDTALRTANAGYLTRRLVDVAQHVIISNFDCGTHRGLIISEMKQGNKLLFSLRQRLLGRVLAKDMKSGDLLIATKNQEISDHLSEIIASIVKTVIIRSPLTCKTTQFICQLCYGWSLAEGKLVGVGETVGIIAAQSIGEPGTQLTMRTFHTGGVFAGELLDQLIAPFDGIIKYNIYIPGNMIRTPQGKIAFLTRIESQLIIQSCSNLNNQKYYTIPPYTILFLRNMETVSKNQLIAQLCSFSPSLKNTSDLIEYKIYSDLEGEIKSTNLKILKKVTEMRDIMYQSLEWGYIWILSGKIYQLPFHSIDNLKLQYTFQQKNNFFPIKGDFLTNSSILSQILWINNLENVRLNFKQKNIFYQKFIKNSYNCTCINNSNQIKMKWLKKWQKLSEMSSFINLNKSIKTFKNNLNMDLSKENGLINIYSQNLLLFLTIDKIRYKKFGYFIFFQNNLKNGSLRNLKNSTKQNKEIVLNLNYLKKNSLKHFIFDHKFFIPISLESTDFVNKENSLITSPRFFYQKLSNRFFEWFFNQENQIGSGLIQLSETFIFKNNLQKEILKKNQIRKKQEKNVKLKYHSLTLKKKKGLSNQFYTYNCRNSYSSETRYFQHKSLFLNHFNNEKRNKYLNTNYSLIFFYFRPFIQCEKQQLSQFHYINNKKYFDNLSLLLKPTIIASKKKQIRVNMKNTYRYLNQKIYDFKKQLIKNKLFQKIGKYESNKFFRLISNHMKNYQIIKKTNTHTIERVNLIKFKLVDNSGIDNFNKRKYFINHKKKRSLKTYISFHPLNFFNKIFNHDNFLLKKKFYYKLQLIMLCKNNNDTFNSMCQVRSNSFFTTLSTNYLKKTKFFDKTHKKDFFRKNSDFLSFSFFNKLSNIFISFSNSPTNYIDDTHNCMNSYKYISNEFFYLNWPNIVDKHRILKEYVFKNNFKKSKEIKNLKKLHSSFTYYMIKNQCRFAPSFQKQSINELENIYKKESNHFSDTYNCMIKHKLLSINQLNNNFLSYLTYVKLYELNIYKKSPINTLIKLNLDTYNCMNDKFNIQKFINQIENKKNDLDNQKKWNKNMKNIFYLQILLNQLIKFYNYLFNKKTQKLLFFTNNNYKQKNIEKDILNKNTILNSIYYKKCVPILLIKYKKIEITMNTRSLHPILIFNNFLIRKPSRKKNSIFSNKKILVINNQKTHSLLKMYLIKMHSLNNLVINAYFQSVSFKWLKMQTERSLRKKRIFNPIFLKRLEFAKFINKNLIISHEKMQPTVLDISDKLNSSQQTENNKIKTLNKNYKNNISKIANEILFLYSRFLLIPKEYSKISKKQLSFLFFHPQQHLHCMNPFYKILETRTLFEFCNSNTLSFFHKSVFVTKKKFISNRKLKLKRTLKLLTLKNFLNFKKIDSYNCMCIVSTNNYLQKINTFIFNLFHTLFHTYFQLFKNNRQGNYIPLKFKNCYGIFQFNKKNPKRDFSRFKYIKQEDYPDKNLFHLSEKSSIFLNKNWQLYKNKKEFLLTSQPGWICKPIKKTHTINVDSDFLSNYSLHSITQLLKKNLKLYNQNYINYFKSIPVSYRFCERNLIWFNFTFLKMIELVKIFLKDTYNCMNPLVFLPFFHSFSNFIRYNENFKNIKTYNSKKFNKNCWLINKKSRFLKMQKSNMFFCLKKTTNKIDKIFLFVEGQEFIINNYQNLSYISDTNLLCLSKKKLFKISEKQYKSKTLRNNNGLIWKSQYNSIFLNKQQNSQKLIYKFPNLETTFEQYLGIPFNKILKTFNKENNIKISYDINRKMRTYTYNYINSSNFTSNHIQQYSEINQILTNSNSFNLINKNYKIFKSQKSLNTFRHFLGFSIPITFDFSFQSSHIFWNYFPNYNLSNLKLDKKKKSMEFFNYLILKNKLLNFNIFKLKKSRHVLLHEDSMNFINIFNSISMLLRQPCINWSTTKKINLGYQKNIFLAPTKTFLLLSLENSSVTNNPIALTKIFSNMKGEILYSLKNKKNHPPFHYPLKSGYKNKFEFNEFLQKYDRSIFLTKSDQICLKFKNEIYLNNELAFFKKFNVFKNQKHIRGLKTFQIKSSKQIFLIFKILQKIHNNCQFSNQSIKINLGLFLFQGDLLNTFFRNSNINNNTFNCVSIIKNKKTTKIQKNYTRSIVCVVNNSGQIIHLNQQKLTLRKGQPIFFSPHCIFHSYNSDFIEQNKPVLSLPYQQLKTGDIVQGIPKIEQLFEARLTFAGKLEYDNLTNILEIIFQTYKNKLTLKLAVRRSIELVQMIIVNSIQRIYRSQGVNISDKHLEVIVKQMTKKVEIIDSGQSGFLIGEHFDLDVVELWNSKLSKIKHVKYKPLILGISKASLQTDSFLSAASFQYTTRILSQSAFFKKRDFLKGLKENIIVGNIIPAGTGYLGHIEDLFETS</sequence>
<keyword evidence="4" id="KW-0808">Transferase</keyword>
<evidence type="ECO:0000256" key="7">
    <source>
        <dbReference type="ARBA" id="ARBA00022833"/>
    </source>
</evidence>
<keyword evidence="8" id="KW-0804">Transcription</keyword>
<dbReference type="Pfam" id="PF05000">
    <property type="entry name" value="RNA_pol_Rpb1_4"/>
    <property type="match status" value="1"/>
</dbReference>
<dbReference type="GO" id="GO:0000428">
    <property type="term" value="C:DNA-directed RNA polymerase complex"/>
    <property type="evidence" value="ECO:0007669"/>
    <property type="project" value="UniProtKB-KW"/>
</dbReference>
<evidence type="ECO:0000256" key="5">
    <source>
        <dbReference type="ARBA" id="ARBA00022695"/>
    </source>
</evidence>
<evidence type="ECO:0000256" key="3">
    <source>
        <dbReference type="ARBA" id="ARBA00022640"/>
    </source>
</evidence>
<dbReference type="SUPFAM" id="SSF64484">
    <property type="entry name" value="beta and beta-prime subunits of DNA dependent RNA-polymerase"/>
    <property type="match status" value="2"/>
</dbReference>
<evidence type="ECO:0000256" key="4">
    <source>
        <dbReference type="ARBA" id="ARBA00022679"/>
    </source>
</evidence>
<dbReference type="Gene3D" id="1.10.1790.20">
    <property type="match status" value="1"/>
</dbReference>
<dbReference type="Gene3D" id="1.10.274.100">
    <property type="entry name" value="RNA polymerase Rpb1, domain 3"/>
    <property type="match status" value="1"/>
</dbReference>
<dbReference type="HAMAP" id="MF_01324">
    <property type="entry name" value="RNApol_bact_RpoC2"/>
    <property type="match status" value="1"/>
</dbReference>
<dbReference type="PANTHER" id="PTHR19376">
    <property type="entry name" value="DNA-DIRECTED RNA POLYMERASE"/>
    <property type="match status" value="1"/>
</dbReference>
<dbReference type="Gene3D" id="1.10.150.390">
    <property type="match status" value="1"/>
</dbReference>
<keyword evidence="5" id="KW-0548">Nucleotidyltransferase</keyword>